<evidence type="ECO:0000256" key="2">
    <source>
        <dbReference type="SAM" id="MobiDB-lite"/>
    </source>
</evidence>
<feature type="chain" id="PRO_5026932444" evidence="3">
    <location>
        <begin position="24"/>
        <end position="272"/>
    </location>
</feature>
<evidence type="ECO:0000313" key="5">
    <source>
        <dbReference type="RefSeq" id="XP_023166941.2"/>
    </source>
</evidence>
<organism evidence="4 5">
    <name type="scientific">Drosophila hydei</name>
    <name type="common">Fruit fly</name>
    <dbReference type="NCBI Taxonomy" id="7224"/>
    <lineage>
        <taxon>Eukaryota</taxon>
        <taxon>Metazoa</taxon>
        <taxon>Ecdysozoa</taxon>
        <taxon>Arthropoda</taxon>
        <taxon>Hexapoda</taxon>
        <taxon>Insecta</taxon>
        <taxon>Pterygota</taxon>
        <taxon>Neoptera</taxon>
        <taxon>Endopterygota</taxon>
        <taxon>Diptera</taxon>
        <taxon>Brachycera</taxon>
        <taxon>Muscomorpha</taxon>
        <taxon>Ephydroidea</taxon>
        <taxon>Drosophilidae</taxon>
        <taxon>Drosophila</taxon>
    </lineage>
</organism>
<dbReference type="OrthoDB" id="7856899at2759"/>
<accession>A0A6J1LPS4</accession>
<evidence type="ECO:0000256" key="1">
    <source>
        <dbReference type="SAM" id="Coils"/>
    </source>
</evidence>
<dbReference type="KEGG" id="dhe:111596809"/>
<evidence type="ECO:0000313" key="4">
    <source>
        <dbReference type="Proteomes" id="UP000504633"/>
    </source>
</evidence>
<dbReference type="GeneID" id="111596809"/>
<dbReference type="OMA" id="WGPLLTM"/>
<proteinExistence type="predicted"/>
<gene>
    <name evidence="5" type="primary">LOC111596809</name>
</gene>
<dbReference type="RefSeq" id="XP_023166941.2">
    <property type="nucleotide sequence ID" value="XM_023311173.2"/>
</dbReference>
<feature type="signal peptide" evidence="3">
    <location>
        <begin position="1"/>
        <end position="23"/>
    </location>
</feature>
<name>A0A6J1LPS4_DROHY</name>
<evidence type="ECO:0000256" key="3">
    <source>
        <dbReference type="SAM" id="SignalP"/>
    </source>
</evidence>
<keyword evidence="3" id="KW-0732">Signal</keyword>
<dbReference type="AlphaFoldDB" id="A0A6J1LPS4"/>
<reference evidence="5" key="1">
    <citation type="submission" date="2025-08" db="UniProtKB">
        <authorList>
            <consortium name="RefSeq"/>
        </authorList>
    </citation>
    <scope>IDENTIFICATION</scope>
    <source>
        <strain evidence="5">15085-1641.00</strain>
        <tissue evidence="5">Whole body</tissue>
    </source>
</reference>
<dbReference type="Proteomes" id="UP000504633">
    <property type="component" value="Unplaced"/>
</dbReference>
<keyword evidence="4" id="KW-1185">Reference proteome</keyword>
<feature type="coiled-coil region" evidence="1">
    <location>
        <begin position="230"/>
        <end position="264"/>
    </location>
</feature>
<sequence>MSSLHSELFASLLCLSLLLSATAASSEPLSEQQQQLELKLSELRGHKQLLQAEIKRLYMGTYTPEMSMLIEDLQQRQLDIQQQIDKLEGKAQQQDAQQLAFNLAADFELLQHKLNELKVQLDVMQTTNSNSSSNSSNSSSSSSSSNRQELPREAVYTSTPKSPVSVGSYFFTPLLAMPESLPSVGIAQSESNAAPSLIKRLLALLRPNAASTASLSSGTNWSKSTSKEQKQQQRLQLLNTEELLSQLQLQRQFLDDAINRMELLSGKHSNQF</sequence>
<protein>
    <submittedName>
        <fullName evidence="5">Uncharacterized protein LOC111596809</fullName>
    </submittedName>
</protein>
<feature type="region of interest" description="Disordered" evidence="2">
    <location>
        <begin position="126"/>
        <end position="160"/>
    </location>
</feature>
<feature type="compositionally biased region" description="Low complexity" evidence="2">
    <location>
        <begin position="128"/>
        <end position="146"/>
    </location>
</feature>
<keyword evidence="1" id="KW-0175">Coiled coil</keyword>